<keyword evidence="5" id="KW-1185">Reference proteome</keyword>
<evidence type="ECO:0000313" key="4">
    <source>
        <dbReference type="EMBL" id="AXK80917.1"/>
    </source>
</evidence>
<organism evidence="4 5">
    <name type="scientific">Pseudolabrys taiwanensis</name>
    <dbReference type="NCBI Taxonomy" id="331696"/>
    <lineage>
        <taxon>Bacteria</taxon>
        <taxon>Pseudomonadati</taxon>
        <taxon>Pseudomonadota</taxon>
        <taxon>Alphaproteobacteria</taxon>
        <taxon>Hyphomicrobiales</taxon>
        <taxon>Xanthobacteraceae</taxon>
        <taxon>Pseudolabrys</taxon>
    </lineage>
</organism>
<evidence type="ECO:0000256" key="1">
    <source>
        <dbReference type="ARBA" id="ARBA00022723"/>
    </source>
</evidence>
<dbReference type="PROSITE" id="PS00934">
    <property type="entry name" value="GLYOXALASE_I_1"/>
    <property type="match status" value="1"/>
</dbReference>
<dbReference type="InterPro" id="IPR050383">
    <property type="entry name" value="GlyoxalaseI/FosfomycinResist"/>
</dbReference>
<dbReference type="InterPro" id="IPR029068">
    <property type="entry name" value="Glyas_Bleomycin-R_OHBP_Dase"/>
</dbReference>
<dbReference type="OrthoDB" id="9803142at2"/>
<proteinExistence type="predicted"/>
<feature type="region of interest" description="Disordered" evidence="2">
    <location>
        <begin position="262"/>
        <end position="295"/>
    </location>
</feature>
<name>A0A345ZVH0_9HYPH</name>
<dbReference type="Pfam" id="PF00903">
    <property type="entry name" value="Glyoxalase"/>
    <property type="match status" value="2"/>
</dbReference>
<dbReference type="InterPro" id="IPR037523">
    <property type="entry name" value="VOC_core"/>
</dbReference>
<dbReference type="InterPro" id="IPR018146">
    <property type="entry name" value="Glyoxalase_1_CS"/>
</dbReference>
<gene>
    <name evidence="4" type="ORF">DW352_10595</name>
</gene>
<evidence type="ECO:0000256" key="2">
    <source>
        <dbReference type="SAM" id="MobiDB-lite"/>
    </source>
</evidence>
<evidence type="ECO:0000259" key="3">
    <source>
        <dbReference type="PROSITE" id="PS51819"/>
    </source>
</evidence>
<dbReference type="Proteomes" id="UP000254889">
    <property type="component" value="Chromosome"/>
</dbReference>
<keyword evidence="1" id="KW-0479">Metal-binding</keyword>
<dbReference type="SUPFAM" id="SSF54593">
    <property type="entry name" value="Glyoxalase/Bleomycin resistance protein/Dihydroxybiphenyl dioxygenase"/>
    <property type="match status" value="1"/>
</dbReference>
<dbReference type="InterPro" id="IPR004360">
    <property type="entry name" value="Glyas_Fos-R_dOase_dom"/>
</dbReference>
<dbReference type="CDD" id="cd08343">
    <property type="entry name" value="ED_TypeI_classII_C"/>
    <property type="match status" value="1"/>
</dbReference>
<dbReference type="PANTHER" id="PTHR21366:SF14">
    <property type="entry name" value="GLYOXALASE DOMAIN-CONTAINING PROTEIN 5"/>
    <property type="match status" value="1"/>
</dbReference>
<dbReference type="PROSITE" id="PS51819">
    <property type="entry name" value="VOC"/>
    <property type="match status" value="2"/>
</dbReference>
<accession>A0A345ZVH0</accession>
<sequence length="295" mass="33837">MIGVRKIAHASYEIPDLEHQVEYYTEVLGLTLSAREKDTVYLSSTIDHHSIVLHKGSEAKCIRLGFQLGPDDDLDAFEKQTNAAGVKTSRKKDPEPTITDMVCFEDTKGTIMEVFKRPDFEHQKFQRKGIIPHKLGHVAFHVTDAKKATQFYCDILGFRVSDWMGDFFSFLRCGPDHHTINLIETGKNKHFHTAFELRDWSHLQTACDYLSYSGYKTLWGPGRHGIGHNLFTYHRSPSGLITELFAELDQMKDEALGYFEPRPWHRDNPQRPKTWAKDPSAANLWGPMPPDEMMA</sequence>
<dbReference type="Gene3D" id="3.10.180.10">
    <property type="entry name" value="2,3-Dihydroxybiphenyl 1,2-Dioxygenase, domain 1"/>
    <property type="match status" value="2"/>
</dbReference>
<dbReference type="AlphaFoldDB" id="A0A345ZVH0"/>
<dbReference type="GO" id="GO:0004462">
    <property type="term" value="F:lactoylglutathione lyase activity"/>
    <property type="evidence" value="ECO:0007669"/>
    <property type="project" value="InterPro"/>
</dbReference>
<dbReference type="GO" id="GO:0046872">
    <property type="term" value="F:metal ion binding"/>
    <property type="evidence" value="ECO:0007669"/>
    <property type="project" value="UniProtKB-KW"/>
</dbReference>
<reference evidence="4 5" key="1">
    <citation type="submission" date="2018-07" db="EMBL/GenBank/DDBJ databases">
        <authorList>
            <person name="Quirk P.G."/>
            <person name="Krulwich T.A."/>
        </authorList>
    </citation>
    <scope>NUCLEOTIDE SEQUENCE [LARGE SCALE GENOMIC DNA]</scope>
    <source>
        <strain evidence="4 5">CC-BB4</strain>
    </source>
</reference>
<evidence type="ECO:0000313" key="5">
    <source>
        <dbReference type="Proteomes" id="UP000254889"/>
    </source>
</evidence>
<feature type="domain" description="VOC" evidence="3">
    <location>
        <begin position="6"/>
        <end position="117"/>
    </location>
</feature>
<dbReference type="KEGG" id="ptaw:DW352_10595"/>
<dbReference type="EMBL" id="CP031417">
    <property type="protein sequence ID" value="AXK80917.1"/>
    <property type="molecule type" value="Genomic_DNA"/>
</dbReference>
<protein>
    <submittedName>
        <fullName evidence="4">Glyoxalase</fullName>
    </submittedName>
</protein>
<feature type="domain" description="VOC" evidence="3">
    <location>
        <begin position="134"/>
        <end position="247"/>
    </location>
</feature>
<dbReference type="PANTHER" id="PTHR21366">
    <property type="entry name" value="GLYOXALASE FAMILY PROTEIN"/>
    <property type="match status" value="1"/>
</dbReference>
<dbReference type="RefSeq" id="WP_115691027.1">
    <property type="nucleotide sequence ID" value="NZ_CP031417.1"/>
</dbReference>